<comment type="cofactor">
    <cofactor evidence="16">
        <name>FAD</name>
        <dbReference type="ChEBI" id="CHEBI:57692"/>
    </cofactor>
    <text evidence="16">Flavinylated by SdhE, about 5% flavinylation occurs in the absence of SdhE.</text>
</comment>
<dbReference type="RefSeq" id="WP_198733724.1">
    <property type="nucleotide sequence ID" value="NZ_JAEINH010000006.1"/>
</dbReference>
<dbReference type="InterPro" id="IPR003953">
    <property type="entry name" value="FAD-dep_OxRdtase_2_FAD-bd"/>
</dbReference>
<organism evidence="21 22">
    <name type="scientific">Sanguibacter suaedae</name>
    <dbReference type="NCBI Taxonomy" id="2795737"/>
    <lineage>
        <taxon>Bacteria</taxon>
        <taxon>Bacillati</taxon>
        <taxon>Actinomycetota</taxon>
        <taxon>Actinomycetes</taxon>
        <taxon>Micrococcales</taxon>
        <taxon>Sanguibacteraceae</taxon>
        <taxon>Sanguibacter</taxon>
    </lineage>
</organism>
<accession>A0A934MDW5</accession>
<dbReference type="GO" id="GO:0050660">
    <property type="term" value="F:flavin adenine dinucleotide binding"/>
    <property type="evidence" value="ECO:0007669"/>
    <property type="project" value="UniProtKB-UniRule"/>
</dbReference>
<feature type="binding site" evidence="16">
    <location>
        <begin position="12"/>
        <end position="17"/>
    </location>
    <ligand>
        <name>FAD</name>
        <dbReference type="ChEBI" id="CHEBI:57692"/>
    </ligand>
</feature>
<dbReference type="GO" id="GO:0005886">
    <property type="term" value="C:plasma membrane"/>
    <property type="evidence" value="ECO:0007669"/>
    <property type="project" value="TreeGrafter"/>
</dbReference>
<dbReference type="InterPro" id="IPR014006">
    <property type="entry name" value="Succ_Dhase_FrdA_Gneg"/>
</dbReference>
<feature type="binding site" evidence="15">
    <location>
        <position position="402"/>
    </location>
    <ligand>
        <name>substrate</name>
    </ligand>
</feature>
<evidence type="ECO:0000256" key="3">
    <source>
        <dbReference type="ARBA" id="ARBA00008040"/>
    </source>
</evidence>
<feature type="domain" description="Fumarate reductase/succinate dehydrogenase flavoprotein-like C-terminal" evidence="20">
    <location>
        <begin position="462"/>
        <end position="611"/>
    </location>
</feature>
<dbReference type="Pfam" id="PF00890">
    <property type="entry name" value="FAD_binding_2"/>
    <property type="match status" value="1"/>
</dbReference>
<evidence type="ECO:0000256" key="2">
    <source>
        <dbReference type="ARBA" id="ARBA00004894"/>
    </source>
</evidence>
<dbReference type="FunFam" id="1.20.58.100:FF:000001">
    <property type="entry name" value="Succinate dehydrogenase flavoprotein subunit (SdhA)"/>
    <property type="match status" value="1"/>
</dbReference>
<evidence type="ECO:0000259" key="19">
    <source>
        <dbReference type="Pfam" id="PF00890"/>
    </source>
</evidence>
<keyword evidence="22" id="KW-1185">Reference proteome</keyword>
<protein>
    <recommendedName>
        <fullName evidence="5 13">Succinate dehydrogenase flavoprotein subunit</fullName>
        <ecNumber evidence="4 18">1.3.5.1</ecNumber>
    </recommendedName>
</protein>
<dbReference type="Pfam" id="PF02910">
    <property type="entry name" value="Succ_DH_flav_C"/>
    <property type="match status" value="1"/>
</dbReference>
<dbReference type="InterPro" id="IPR037099">
    <property type="entry name" value="Fum_R/Succ_DH_flav-like_C_sf"/>
</dbReference>
<dbReference type="PANTHER" id="PTHR11632:SF51">
    <property type="entry name" value="SUCCINATE DEHYDROGENASE [UBIQUINONE] FLAVOPROTEIN SUBUNIT, MITOCHONDRIAL"/>
    <property type="match status" value="1"/>
</dbReference>
<gene>
    <name evidence="21" type="ORF">JAV76_09130</name>
</gene>
<feature type="binding site" evidence="16">
    <location>
        <position position="391"/>
    </location>
    <ligand>
        <name>FAD</name>
        <dbReference type="ChEBI" id="CHEBI:57692"/>
    </ligand>
</feature>
<proteinExistence type="inferred from homology"/>
<dbReference type="SUPFAM" id="SSF56425">
    <property type="entry name" value="Succinate dehydrogenase/fumarate reductase flavoprotein, catalytic domain"/>
    <property type="match status" value="1"/>
</dbReference>
<dbReference type="PROSITE" id="PS00504">
    <property type="entry name" value="FRD_SDH_FAD_BINDING"/>
    <property type="match status" value="1"/>
</dbReference>
<evidence type="ECO:0000256" key="15">
    <source>
        <dbReference type="PIRSR" id="PIRSR611281-2"/>
    </source>
</evidence>
<feature type="binding site" evidence="15">
    <location>
        <position position="262"/>
    </location>
    <ligand>
        <name>substrate</name>
    </ligand>
</feature>
<comment type="subcellular location">
    <subcellularLocation>
        <location evidence="1">Membrane</location>
        <topology evidence="1">Peripheral membrane protein</topology>
    </subcellularLocation>
</comment>
<dbReference type="Gene3D" id="3.90.700.10">
    <property type="entry name" value="Succinate dehydrogenase/fumarate reductase flavoprotein, catalytic domain"/>
    <property type="match status" value="1"/>
</dbReference>
<evidence type="ECO:0000256" key="11">
    <source>
        <dbReference type="ARBA" id="ARBA00023136"/>
    </source>
</evidence>
<evidence type="ECO:0000256" key="4">
    <source>
        <dbReference type="ARBA" id="ARBA00012792"/>
    </source>
</evidence>
<dbReference type="InterPro" id="IPR011281">
    <property type="entry name" value="Succ_DH_flav_su_fwd"/>
</dbReference>
<keyword evidence="18" id="KW-0816">Tricarboxylic acid cycle</keyword>
<comment type="catalytic activity">
    <reaction evidence="12 18">
        <text>a quinone + succinate = fumarate + a quinol</text>
        <dbReference type="Rhea" id="RHEA:40523"/>
        <dbReference type="ChEBI" id="CHEBI:24646"/>
        <dbReference type="ChEBI" id="CHEBI:29806"/>
        <dbReference type="ChEBI" id="CHEBI:30031"/>
        <dbReference type="ChEBI" id="CHEBI:132124"/>
        <dbReference type="EC" id="1.3.5.1"/>
    </reaction>
</comment>
<dbReference type="InterPro" id="IPR015939">
    <property type="entry name" value="Fum_Rdtase/Succ_DH_flav-like_C"/>
</dbReference>
<evidence type="ECO:0000256" key="6">
    <source>
        <dbReference type="ARBA" id="ARBA00022448"/>
    </source>
</evidence>
<dbReference type="Gene3D" id="3.50.50.60">
    <property type="entry name" value="FAD/NAD(P)-binding domain"/>
    <property type="match status" value="1"/>
</dbReference>
<feature type="active site" description="Proton acceptor" evidence="14">
    <location>
        <position position="294"/>
    </location>
</feature>
<evidence type="ECO:0000259" key="20">
    <source>
        <dbReference type="Pfam" id="PF02910"/>
    </source>
</evidence>
<dbReference type="GO" id="GO:0009055">
    <property type="term" value="F:electron transfer activity"/>
    <property type="evidence" value="ECO:0007669"/>
    <property type="project" value="TreeGrafter"/>
</dbReference>
<dbReference type="NCBIfam" id="TIGR01812">
    <property type="entry name" value="sdhA_frdA_Gneg"/>
    <property type="match status" value="1"/>
</dbReference>
<reference evidence="21" key="1">
    <citation type="submission" date="2020-12" db="EMBL/GenBank/DDBJ databases">
        <title>Sanguibacter suaedae sp. nov., isolated from Suaeda aralocaspica.</title>
        <authorList>
            <person name="Ma Q."/>
        </authorList>
    </citation>
    <scope>NUCLEOTIDE SEQUENCE</scope>
    <source>
        <strain evidence="21">YZGR15</strain>
    </source>
</reference>
<dbReference type="GO" id="GO:0033765">
    <property type="term" value="F:steroid dehydrogenase activity, acting on the CH-CH group of donors"/>
    <property type="evidence" value="ECO:0007669"/>
    <property type="project" value="UniProtKB-ARBA"/>
</dbReference>
<dbReference type="EC" id="1.3.5.1" evidence="4 18"/>
<evidence type="ECO:0000313" key="22">
    <source>
        <dbReference type="Proteomes" id="UP000602087"/>
    </source>
</evidence>
<dbReference type="InterPro" id="IPR027477">
    <property type="entry name" value="Succ_DH/fumarate_Rdtase_cat_sf"/>
</dbReference>
<evidence type="ECO:0000256" key="8">
    <source>
        <dbReference type="ARBA" id="ARBA00022827"/>
    </source>
</evidence>
<keyword evidence="10 18" id="KW-0560">Oxidoreductase</keyword>
<dbReference type="GO" id="GO:0008177">
    <property type="term" value="F:succinate dehydrogenase (quinone) activity"/>
    <property type="evidence" value="ECO:0007669"/>
    <property type="project" value="UniProtKB-EC"/>
</dbReference>
<dbReference type="InterPro" id="IPR036188">
    <property type="entry name" value="FAD/NAD-bd_sf"/>
</dbReference>
<keyword evidence="7 16" id="KW-0285">Flavoprotein</keyword>
<dbReference type="AlphaFoldDB" id="A0A934MDW5"/>
<dbReference type="GO" id="GO:0022900">
    <property type="term" value="P:electron transport chain"/>
    <property type="evidence" value="ECO:0007669"/>
    <property type="project" value="UniProtKB-UniRule"/>
</dbReference>
<dbReference type="GO" id="GO:0006099">
    <property type="term" value="P:tricarboxylic acid cycle"/>
    <property type="evidence" value="ECO:0007669"/>
    <property type="project" value="UniProtKB-UniRule"/>
</dbReference>
<dbReference type="PANTHER" id="PTHR11632">
    <property type="entry name" value="SUCCINATE DEHYDROGENASE 2 FLAVOPROTEIN SUBUNIT"/>
    <property type="match status" value="1"/>
</dbReference>
<dbReference type="SUPFAM" id="SSF46977">
    <property type="entry name" value="Succinate dehydrogenase/fumarate reductase flavoprotein C-terminal domain"/>
    <property type="match status" value="1"/>
</dbReference>
<dbReference type="GO" id="GO:0009061">
    <property type="term" value="P:anaerobic respiration"/>
    <property type="evidence" value="ECO:0007669"/>
    <property type="project" value="TreeGrafter"/>
</dbReference>
<evidence type="ECO:0000256" key="5">
    <source>
        <dbReference type="ARBA" id="ARBA00019965"/>
    </source>
</evidence>
<name>A0A934MDW5_9MICO</name>
<evidence type="ECO:0000256" key="16">
    <source>
        <dbReference type="PIRSR" id="PIRSR611281-3"/>
    </source>
</evidence>
<evidence type="ECO:0000256" key="18">
    <source>
        <dbReference type="RuleBase" id="RU362051"/>
    </source>
</evidence>
<evidence type="ECO:0000256" key="10">
    <source>
        <dbReference type="ARBA" id="ARBA00023002"/>
    </source>
</evidence>
<dbReference type="FunFam" id="3.50.50.60:FF:000016">
    <property type="entry name" value="Succinate dehydrogenase flavoprotein subunit"/>
    <property type="match status" value="1"/>
</dbReference>
<feature type="modified residue" description="Tele-8alpha-FAD histidine" evidence="17">
    <location>
        <position position="42"/>
    </location>
</feature>
<dbReference type="InterPro" id="IPR030664">
    <property type="entry name" value="SdhA/FrdA/AprA"/>
</dbReference>
<dbReference type="NCBIfam" id="TIGR01816">
    <property type="entry name" value="sdhA_forward"/>
    <property type="match status" value="1"/>
</dbReference>
<feature type="binding site" evidence="15">
    <location>
        <position position="361"/>
    </location>
    <ligand>
        <name>substrate</name>
    </ligand>
</feature>
<comment type="pathway">
    <text evidence="2 18">Carbohydrate metabolism; tricarboxylic acid cycle; fumarate from succinate (bacterial route): step 1/1.</text>
</comment>
<keyword evidence="9 18" id="KW-0249">Electron transport</keyword>
<dbReference type="Proteomes" id="UP000602087">
    <property type="component" value="Unassembled WGS sequence"/>
</dbReference>
<keyword evidence="8 16" id="KW-0274">FAD</keyword>
<evidence type="ECO:0000256" key="12">
    <source>
        <dbReference type="ARBA" id="ARBA00049220"/>
    </source>
</evidence>
<keyword evidence="6 18" id="KW-0813">Transport</keyword>
<sequence length="611" mass="67242">MQTHQYDVVIVGAGGAGMRAALESSGSVRTAVISKLYPTRSHTGAAQGGMCAALANVEEDNWEWHTFDTVKGGDYLVDQDAAEIMAKEAIDAVLDLERMGLPFNRTPEGRIDQRRFGGHTRNHGEAAVRRSCYAADRTGHMILQTLYQQCVKQDVEFFNEFYVLDLLVDHDLSEGHVADGEEVNATGVVAYDLATGEIHVFQAKAIIFATGGAGKIFKTTSNAHTLTGDGMALALRRGFPLEDMEFFQFHPTGLAGLGILLSEAARGEGGILRNGDGERFMERYAPTIKDLAPRDIVARSMANEVREGRGAGPNKDYILLDLTHLEPAHIDAKLPDITEFARTYLGIEPYTEPVPVYPTAHYAMGGIPTNVDAEVLRNNTDVVKGLYAAGEVACVSVHGSNRLGTNSLLDINVFGKRAGRAAAAYARTAQFTDIPDGAADPVVAQLDEMRERPDGERVAEIRTALQETMDRNAQVFRTDESLREAMADIRELQKRYKNVSVQDKGRMFNTDLLEALELGFLLDIAEVVVIGALNRKESRGGHFREDFPERDDTSWMLHTMAYRRPLGTTTVESADGTEGMFSEESTFDNYKVVLGGKSVVQTRYEPMERKY</sequence>
<dbReference type="FunFam" id="3.90.700.10:FF:000001">
    <property type="entry name" value="Mitochondrial succinate dehydrogenase flavoprotein subunit"/>
    <property type="match status" value="1"/>
</dbReference>
<dbReference type="EMBL" id="JAEINH010000006">
    <property type="protein sequence ID" value="MBI9115169.1"/>
    <property type="molecule type" value="Genomic_DNA"/>
</dbReference>
<comment type="caution">
    <text evidence="21">The sequence shown here is derived from an EMBL/GenBank/DDBJ whole genome shotgun (WGS) entry which is preliminary data.</text>
</comment>
<evidence type="ECO:0000313" key="21">
    <source>
        <dbReference type="EMBL" id="MBI9115169.1"/>
    </source>
</evidence>
<evidence type="ECO:0000256" key="13">
    <source>
        <dbReference type="NCBIfam" id="TIGR01816"/>
    </source>
</evidence>
<comment type="similarity">
    <text evidence="3 18">Belongs to the FAD-dependent oxidoreductase 2 family. FRD/SDH subfamily.</text>
</comment>
<feature type="binding site" evidence="16">
    <location>
        <position position="229"/>
    </location>
    <ligand>
        <name>FAD</name>
        <dbReference type="ChEBI" id="CHEBI:57692"/>
    </ligand>
</feature>
<evidence type="ECO:0000256" key="14">
    <source>
        <dbReference type="PIRSR" id="PIRSR000171-1"/>
    </source>
</evidence>
<keyword evidence="11 18" id="KW-0472">Membrane</keyword>
<dbReference type="Gene3D" id="1.20.58.100">
    <property type="entry name" value="Fumarate reductase/succinate dehydrogenase flavoprotein-like, C-terminal domain"/>
    <property type="match status" value="1"/>
</dbReference>
<dbReference type="PIRSF" id="PIRSF000171">
    <property type="entry name" value="SDHA_APRA_LASPO"/>
    <property type="match status" value="1"/>
</dbReference>
<evidence type="ECO:0000256" key="9">
    <source>
        <dbReference type="ARBA" id="ARBA00022982"/>
    </source>
</evidence>
<evidence type="ECO:0000256" key="17">
    <source>
        <dbReference type="PIRSR" id="PIRSR611281-4"/>
    </source>
</evidence>
<evidence type="ECO:0000256" key="7">
    <source>
        <dbReference type="ARBA" id="ARBA00022630"/>
    </source>
</evidence>
<feature type="binding site" evidence="16">
    <location>
        <begin position="407"/>
        <end position="408"/>
    </location>
    <ligand>
        <name>FAD</name>
        <dbReference type="ChEBI" id="CHEBI:57692"/>
    </ligand>
</feature>
<evidence type="ECO:0000256" key="1">
    <source>
        <dbReference type="ARBA" id="ARBA00004170"/>
    </source>
</evidence>
<feature type="binding site" evidence="15">
    <location>
        <position position="250"/>
    </location>
    <ligand>
        <name>substrate</name>
    </ligand>
</feature>
<dbReference type="SUPFAM" id="SSF51905">
    <property type="entry name" value="FAD/NAD(P)-binding domain"/>
    <property type="match status" value="1"/>
</dbReference>
<feature type="domain" description="FAD-dependent oxidoreductase 2 FAD-binding" evidence="19">
    <location>
        <begin position="7"/>
        <end position="408"/>
    </location>
</feature>
<dbReference type="InterPro" id="IPR003952">
    <property type="entry name" value="FRD_SDH_FAD_BS"/>
</dbReference>
<feature type="binding site" evidence="16">
    <location>
        <begin position="34"/>
        <end position="49"/>
    </location>
    <ligand>
        <name>FAD</name>
        <dbReference type="ChEBI" id="CHEBI:57692"/>
    </ligand>
</feature>